<accession>A0A6N3DVD8</accession>
<evidence type="ECO:0000256" key="2">
    <source>
        <dbReference type="ARBA" id="ARBA00023002"/>
    </source>
</evidence>
<dbReference type="Gene3D" id="3.30.360.10">
    <property type="entry name" value="Dihydrodipicolinate Reductase, domain 2"/>
    <property type="match status" value="1"/>
</dbReference>
<dbReference type="AlphaFoldDB" id="A0A6N3DVD8"/>
<keyword evidence="2 5" id="KW-0560">Oxidoreductase</keyword>
<evidence type="ECO:0000259" key="4">
    <source>
        <dbReference type="Pfam" id="PF22725"/>
    </source>
</evidence>
<dbReference type="EMBL" id="CACRUV010000021">
    <property type="protein sequence ID" value="VYU32860.1"/>
    <property type="molecule type" value="Genomic_DNA"/>
</dbReference>
<dbReference type="InterPro" id="IPR036291">
    <property type="entry name" value="NAD(P)-bd_dom_sf"/>
</dbReference>
<sequence>MKRIGIICPSEIAFRRFMPALQKCADLKYVGIACSSAEEWFGEALAETDPTSIAEVKEREWGKALNFQTVYGGEIFDGYETLIKSNAIDAVYIPLPPALHHKWAKLALEHGKHVFVEKPSTTSYEETKELVQIAEQHGLVIHENYMFIYHDQLKVLDDMVASGIIGDIRFYRISFGFPRRAAGDFRYIKSLGGGALLDAGGYTLKYAQYLLGESARLLCASTQYIEDFEVEIGGSATMVNDKGVCAQLAFGMDNDYKCSIEMWGSKGAITSDRIFTAPVGFEPFYTLKQNQEYSTYKLPADDTFLKSIRVFVDCMNNKTVRKSEYEEILAQEKLVDDFIRLSRHG</sequence>
<feature type="domain" description="GFO/IDH/MocA-like oxidoreductase" evidence="4">
    <location>
        <begin position="156"/>
        <end position="269"/>
    </location>
</feature>
<dbReference type="InterPro" id="IPR050984">
    <property type="entry name" value="Gfo/Idh/MocA_domain"/>
</dbReference>
<dbReference type="GO" id="GO:0047061">
    <property type="term" value="F:glucose-fructose oxidoreductase activity"/>
    <property type="evidence" value="ECO:0007669"/>
    <property type="project" value="UniProtKB-EC"/>
</dbReference>
<dbReference type="InterPro" id="IPR055170">
    <property type="entry name" value="GFO_IDH_MocA-like_dom"/>
</dbReference>
<organism evidence="5">
    <name type="scientific">Parabacteroides merdae</name>
    <dbReference type="NCBI Taxonomy" id="46503"/>
    <lineage>
        <taxon>Bacteria</taxon>
        <taxon>Pseudomonadati</taxon>
        <taxon>Bacteroidota</taxon>
        <taxon>Bacteroidia</taxon>
        <taxon>Bacteroidales</taxon>
        <taxon>Tannerellaceae</taxon>
        <taxon>Parabacteroides</taxon>
    </lineage>
</organism>
<comment type="similarity">
    <text evidence="1">Belongs to the Gfo/Idh/MocA family.</text>
</comment>
<evidence type="ECO:0000313" key="5">
    <source>
        <dbReference type="EMBL" id="VYU32860.1"/>
    </source>
</evidence>
<evidence type="ECO:0000259" key="3">
    <source>
        <dbReference type="Pfam" id="PF01408"/>
    </source>
</evidence>
<protein>
    <submittedName>
        <fullName evidence="5">Glucose--fructose oxidoreductase</fullName>
        <ecNumber evidence="5">1.1.99.28</ecNumber>
    </submittedName>
</protein>
<dbReference type="Gene3D" id="3.40.50.720">
    <property type="entry name" value="NAD(P)-binding Rossmann-like Domain"/>
    <property type="match status" value="1"/>
</dbReference>
<dbReference type="RefSeq" id="WP_195421831.1">
    <property type="nucleotide sequence ID" value="NZ_BAABZJ010000001.1"/>
</dbReference>
<dbReference type="Pfam" id="PF22725">
    <property type="entry name" value="GFO_IDH_MocA_C3"/>
    <property type="match status" value="1"/>
</dbReference>
<proteinExistence type="inferred from homology"/>
<feature type="domain" description="Gfo/Idh/MocA-like oxidoreductase N-terminal" evidence="3">
    <location>
        <begin position="41"/>
        <end position="145"/>
    </location>
</feature>
<dbReference type="SUPFAM" id="SSF51735">
    <property type="entry name" value="NAD(P)-binding Rossmann-fold domains"/>
    <property type="match status" value="1"/>
</dbReference>
<dbReference type="InterPro" id="IPR000683">
    <property type="entry name" value="Gfo/Idh/MocA-like_OxRdtase_N"/>
</dbReference>
<gene>
    <name evidence="5" type="primary">gfo</name>
    <name evidence="5" type="ORF">PMLFYP103_01800</name>
</gene>
<reference evidence="5" key="1">
    <citation type="submission" date="2019-11" db="EMBL/GenBank/DDBJ databases">
        <authorList>
            <person name="Feng L."/>
        </authorList>
    </citation>
    <scope>NUCLEOTIDE SEQUENCE</scope>
    <source>
        <strain evidence="5">PmerdaeLFYP103</strain>
    </source>
</reference>
<dbReference type="EC" id="1.1.99.28" evidence="5"/>
<name>A0A6N3DVD8_9BACT</name>
<dbReference type="SUPFAM" id="SSF55347">
    <property type="entry name" value="Glyceraldehyde-3-phosphate dehydrogenase-like, C-terminal domain"/>
    <property type="match status" value="1"/>
</dbReference>
<dbReference type="PANTHER" id="PTHR22604:SF105">
    <property type="entry name" value="TRANS-1,2-DIHYDROBENZENE-1,2-DIOL DEHYDROGENASE"/>
    <property type="match status" value="1"/>
</dbReference>
<evidence type="ECO:0000256" key="1">
    <source>
        <dbReference type="ARBA" id="ARBA00010928"/>
    </source>
</evidence>
<dbReference type="PANTHER" id="PTHR22604">
    <property type="entry name" value="OXIDOREDUCTASES"/>
    <property type="match status" value="1"/>
</dbReference>
<dbReference type="GO" id="GO:0000166">
    <property type="term" value="F:nucleotide binding"/>
    <property type="evidence" value="ECO:0007669"/>
    <property type="project" value="InterPro"/>
</dbReference>
<dbReference type="Pfam" id="PF01408">
    <property type="entry name" value="GFO_IDH_MocA"/>
    <property type="match status" value="1"/>
</dbReference>